<keyword evidence="1" id="KW-0812">Transmembrane</keyword>
<name>A0A815EE85_9BILA</name>
<feature type="transmembrane region" description="Helical" evidence="1">
    <location>
        <begin position="20"/>
        <end position="41"/>
    </location>
</feature>
<evidence type="ECO:0000313" key="3">
    <source>
        <dbReference type="Proteomes" id="UP000663891"/>
    </source>
</evidence>
<feature type="transmembrane region" description="Helical" evidence="1">
    <location>
        <begin position="240"/>
        <end position="259"/>
    </location>
</feature>
<dbReference type="OrthoDB" id="10011347at2759"/>
<reference evidence="2" key="1">
    <citation type="submission" date="2021-02" db="EMBL/GenBank/DDBJ databases">
        <authorList>
            <person name="Nowell W R."/>
        </authorList>
    </citation>
    <scope>NUCLEOTIDE SEQUENCE</scope>
</reference>
<gene>
    <name evidence="2" type="ORF">VCS650_LOCUS31551</name>
</gene>
<evidence type="ECO:0000313" key="2">
    <source>
        <dbReference type="EMBL" id="CAF1310226.1"/>
    </source>
</evidence>
<proteinExistence type="predicted"/>
<comment type="caution">
    <text evidence="2">The sequence shown here is derived from an EMBL/GenBank/DDBJ whole genome shotgun (WGS) entry which is preliminary data.</text>
</comment>
<organism evidence="2 3">
    <name type="scientific">Adineta steineri</name>
    <dbReference type="NCBI Taxonomy" id="433720"/>
    <lineage>
        <taxon>Eukaryota</taxon>
        <taxon>Metazoa</taxon>
        <taxon>Spiralia</taxon>
        <taxon>Gnathifera</taxon>
        <taxon>Rotifera</taxon>
        <taxon>Eurotatoria</taxon>
        <taxon>Bdelloidea</taxon>
        <taxon>Adinetida</taxon>
        <taxon>Adinetidae</taxon>
        <taxon>Adineta</taxon>
    </lineage>
</organism>
<sequence length="288" mass="31824">MAKYGSGTTIARYAPKLVMGGLLCLSIMFFVVAAIIVLSLIPLYTANRGEIGYGEHYQIKTLVIKALGQNISFTANNATVTDSRDLSLLFTSVYQDHGVANLKGCIATNFRAFSGNTSNFNRRRRREIEIGLYEIGELNIYYSTSCSHKNDESKYINNTSLSTCVKNRLIECNNLVNGSLNASDWTRFSNPFLQTITNNASNQSLAIVEAVVGFPFLTAQNLASILINTTDINNHIRKHIFFLISTMNLFLLFFIKVLGCQFIGQVSQQNIDTALASQEHMPTSTASG</sequence>
<dbReference type="EMBL" id="CAJNON010000543">
    <property type="protein sequence ID" value="CAF1310226.1"/>
    <property type="molecule type" value="Genomic_DNA"/>
</dbReference>
<evidence type="ECO:0000256" key="1">
    <source>
        <dbReference type="SAM" id="Phobius"/>
    </source>
</evidence>
<keyword evidence="1" id="KW-1133">Transmembrane helix</keyword>
<keyword evidence="1" id="KW-0472">Membrane</keyword>
<protein>
    <submittedName>
        <fullName evidence="2">Uncharacterized protein</fullName>
    </submittedName>
</protein>
<dbReference type="AlphaFoldDB" id="A0A815EE85"/>
<accession>A0A815EE85</accession>
<dbReference type="Proteomes" id="UP000663891">
    <property type="component" value="Unassembled WGS sequence"/>
</dbReference>